<dbReference type="PROSITE" id="PS51755">
    <property type="entry name" value="OMPR_PHOB"/>
    <property type="match status" value="1"/>
</dbReference>
<dbReference type="SUPFAM" id="SSF52172">
    <property type="entry name" value="CheY-like"/>
    <property type="match status" value="1"/>
</dbReference>
<proteinExistence type="predicted"/>
<dbReference type="GO" id="GO:0005829">
    <property type="term" value="C:cytosol"/>
    <property type="evidence" value="ECO:0007669"/>
    <property type="project" value="TreeGrafter"/>
</dbReference>
<evidence type="ECO:0000256" key="1">
    <source>
        <dbReference type="ARBA" id="ARBA00022553"/>
    </source>
</evidence>
<feature type="domain" description="OmpR/PhoB-type" evidence="7">
    <location>
        <begin position="134"/>
        <end position="231"/>
    </location>
</feature>
<keyword evidence="1 4" id="KW-0597">Phosphoprotein</keyword>
<dbReference type="InterPro" id="IPR011006">
    <property type="entry name" value="CheY-like_superfamily"/>
</dbReference>
<dbReference type="GO" id="GO:0000976">
    <property type="term" value="F:transcription cis-regulatory region binding"/>
    <property type="evidence" value="ECO:0007669"/>
    <property type="project" value="TreeGrafter"/>
</dbReference>
<dbReference type="PROSITE" id="PS50110">
    <property type="entry name" value="RESPONSE_REGULATORY"/>
    <property type="match status" value="1"/>
</dbReference>
<keyword evidence="3 5" id="KW-0238">DNA-binding</keyword>
<dbReference type="AlphaFoldDB" id="A0A916N232"/>
<dbReference type="Proteomes" id="UP000680038">
    <property type="component" value="Unassembled WGS sequence"/>
</dbReference>
<accession>A0A916N232</accession>
<evidence type="ECO:0000256" key="2">
    <source>
        <dbReference type="ARBA" id="ARBA00023012"/>
    </source>
</evidence>
<dbReference type="SMART" id="SM00862">
    <property type="entry name" value="Trans_reg_C"/>
    <property type="match status" value="1"/>
</dbReference>
<keyword evidence="9" id="KW-1185">Reference proteome</keyword>
<keyword evidence="2" id="KW-0902">Two-component regulatory system</keyword>
<dbReference type="Gene3D" id="1.10.10.10">
    <property type="entry name" value="Winged helix-like DNA-binding domain superfamily/Winged helix DNA-binding domain"/>
    <property type="match status" value="1"/>
</dbReference>
<dbReference type="CDD" id="cd17574">
    <property type="entry name" value="REC_OmpR"/>
    <property type="match status" value="1"/>
</dbReference>
<comment type="caution">
    <text evidence="8">The sequence shown here is derived from an EMBL/GenBank/DDBJ whole genome shotgun (WGS) entry which is preliminary data.</text>
</comment>
<feature type="DNA-binding region" description="OmpR/PhoB-type" evidence="5">
    <location>
        <begin position="134"/>
        <end position="231"/>
    </location>
</feature>
<dbReference type="SMART" id="SM00448">
    <property type="entry name" value="REC"/>
    <property type="match status" value="1"/>
</dbReference>
<evidence type="ECO:0000256" key="3">
    <source>
        <dbReference type="ARBA" id="ARBA00023125"/>
    </source>
</evidence>
<dbReference type="InterPro" id="IPR001867">
    <property type="entry name" value="OmpR/PhoB-type_DNA-bd"/>
</dbReference>
<evidence type="ECO:0000256" key="4">
    <source>
        <dbReference type="PROSITE-ProRule" id="PRU00169"/>
    </source>
</evidence>
<dbReference type="PANTHER" id="PTHR48111:SF40">
    <property type="entry name" value="PHOSPHATE REGULON TRANSCRIPTIONAL REGULATORY PROTEIN PHOB"/>
    <property type="match status" value="1"/>
</dbReference>
<evidence type="ECO:0000313" key="8">
    <source>
        <dbReference type="EMBL" id="CAG4988345.1"/>
    </source>
</evidence>
<evidence type="ECO:0000256" key="5">
    <source>
        <dbReference type="PROSITE-ProRule" id="PRU01091"/>
    </source>
</evidence>
<dbReference type="RefSeq" id="WP_215236883.1">
    <property type="nucleotide sequence ID" value="NZ_CAJRAF010000001.1"/>
</dbReference>
<feature type="domain" description="Response regulatory" evidence="6">
    <location>
        <begin position="6"/>
        <end position="120"/>
    </location>
</feature>
<dbReference type="GO" id="GO:0032993">
    <property type="term" value="C:protein-DNA complex"/>
    <property type="evidence" value="ECO:0007669"/>
    <property type="project" value="TreeGrafter"/>
</dbReference>
<evidence type="ECO:0000259" key="7">
    <source>
        <dbReference type="PROSITE" id="PS51755"/>
    </source>
</evidence>
<organism evidence="8 9">
    <name type="scientific">Dyadobacter helix</name>
    <dbReference type="NCBI Taxonomy" id="2822344"/>
    <lineage>
        <taxon>Bacteria</taxon>
        <taxon>Pseudomonadati</taxon>
        <taxon>Bacteroidota</taxon>
        <taxon>Cytophagia</taxon>
        <taxon>Cytophagales</taxon>
        <taxon>Spirosomataceae</taxon>
        <taxon>Dyadobacter</taxon>
    </lineage>
</organism>
<dbReference type="Gene3D" id="3.40.50.2300">
    <property type="match status" value="1"/>
</dbReference>
<dbReference type="PANTHER" id="PTHR48111">
    <property type="entry name" value="REGULATOR OF RPOS"/>
    <property type="match status" value="1"/>
</dbReference>
<dbReference type="InterPro" id="IPR036388">
    <property type="entry name" value="WH-like_DNA-bd_sf"/>
</dbReference>
<reference evidence="8" key="1">
    <citation type="submission" date="2021-04" db="EMBL/GenBank/DDBJ databases">
        <authorList>
            <person name="Rodrigo-Torres L."/>
            <person name="Arahal R. D."/>
            <person name="Lucena T."/>
        </authorList>
    </citation>
    <scope>NUCLEOTIDE SEQUENCE</scope>
    <source>
        <strain evidence="8">CECT 9275</strain>
    </source>
</reference>
<sequence>MSNNGKVLLVEDEAALGQIISDVLMIKGFKVIHITDGALAYSTYLKEKPQIIVLDVMLPAVNGLDIAGRIRQEDKQTPILFLTARSTTEDLIKGFTAGGNDYIKKPFDLEELAIRMEVLMNRNRLLAVTEHRAEDRVAIGIFQYDRMRHTLLYAGRLIRLSARESEVLTILYQHRTRLLTRKTLLLEVWKNDDFFSSRSLDVYISKLRRHFHPDPSVQIINHRGFGYKLIC</sequence>
<dbReference type="EMBL" id="CAJRAF010000001">
    <property type="protein sequence ID" value="CAG4988345.1"/>
    <property type="molecule type" value="Genomic_DNA"/>
</dbReference>
<name>A0A916N232_9BACT</name>
<dbReference type="GO" id="GO:0000156">
    <property type="term" value="F:phosphorelay response regulator activity"/>
    <property type="evidence" value="ECO:0007669"/>
    <property type="project" value="TreeGrafter"/>
</dbReference>
<evidence type="ECO:0000259" key="6">
    <source>
        <dbReference type="PROSITE" id="PS50110"/>
    </source>
</evidence>
<dbReference type="CDD" id="cd00383">
    <property type="entry name" value="trans_reg_C"/>
    <property type="match status" value="1"/>
</dbReference>
<evidence type="ECO:0000313" key="9">
    <source>
        <dbReference type="Proteomes" id="UP000680038"/>
    </source>
</evidence>
<gene>
    <name evidence="8" type="primary">tcrX</name>
    <name evidence="8" type="ORF">DYBT9275_00061</name>
</gene>
<dbReference type="Pfam" id="PF00072">
    <property type="entry name" value="Response_reg"/>
    <property type="match status" value="1"/>
</dbReference>
<dbReference type="GO" id="GO:0006355">
    <property type="term" value="P:regulation of DNA-templated transcription"/>
    <property type="evidence" value="ECO:0007669"/>
    <property type="project" value="InterPro"/>
</dbReference>
<dbReference type="Pfam" id="PF00486">
    <property type="entry name" value="Trans_reg_C"/>
    <property type="match status" value="1"/>
</dbReference>
<dbReference type="InterPro" id="IPR001789">
    <property type="entry name" value="Sig_transdc_resp-reg_receiver"/>
</dbReference>
<dbReference type="InterPro" id="IPR039420">
    <property type="entry name" value="WalR-like"/>
</dbReference>
<protein>
    <submittedName>
        <fullName evidence="8">Transcriptional regulatory protein TcrX</fullName>
    </submittedName>
</protein>
<feature type="modified residue" description="4-aspartylphosphate" evidence="4">
    <location>
        <position position="55"/>
    </location>
</feature>